<proteinExistence type="predicted"/>
<name>J0WYD1_AURST</name>
<dbReference type="OMA" id="NMAITIH"/>
<keyword evidence="4" id="KW-1185">Reference proteome</keyword>
<evidence type="ECO:0000313" key="4">
    <source>
        <dbReference type="Proteomes" id="UP000006514"/>
    </source>
</evidence>
<dbReference type="eggNOG" id="ENOG502STIE">
    <property type="taxonomic scope" value="Eukaryota"/>
</dbReference>
<feature type="transmembrane region" description="Helical" evidence="1">
    <location>
        <begin position="216"/>
        <end position="235"/>
    </location>
</feature>
<dbReference type="EMBL" id="JH687797">
    <property type="protein sequence ID" value="EJD40929.1"/>
    <property type="molecule type" value="Genomic_DNA"/>
</dbReference>
<dbReference type="InParanoid" id="J0WYD1"/>
<dbReference type="AlphaFoldDB" id="J0WYD1"/>
<evidence type="ECO:0000259" key="2">
    <source>
        <dbReference type="Pfam" id="PF20151"/>
    </source>
</evidence>
<dbReference type="InterPro" id="IPR045340">
    <property type="entry name" value="DUF6533"/>
</dbReference>
<sequence length="307" mass="34525">MDAKALLAPVIDAFSQAQVANYAAVSAFAVLTYDMFLTQSLEIKHIWRSRWTTPKIMYIFCRYYSIFHLGLNVAVDTSTGVNLTVCDAFLRINGFGPPLLANLTDALIIMRLRTMYRNSRNITIVLVFLFVVQALIEAFVVGFTTDYHAVAPPSPLSKWRGCYYRTHPPGYILAAWIPSLLFATMLFGMTLHRLWVFRQDGIRPSGLFVIFARDGAMFFAMIFILQLLNTIMTAVAPLGRLLALGMPWLVACYGIVTSRLILNIREYTREIEQLTGPSKSATIEFRNFSYQGTSSGFGSRSEALTYA</sequence>
<dbReference type="Proteomes" id="UP000006514">
    <property type="component" value="Unassembled WGS sequence"/>
</dbReference>
<feature type="transmembrane region" description="Helical" evidence="1">
    <location>
        <begin position="124"/>
        <end position="150"/>
    </location>
</feature>
<gene>
    <name evidence="3" type="ORF">AURDEDRAFT_186748</name>
</gene>
<feature type="transmembrane region" description="Helical" evidence="1">
    <location>
        <begin position="19"/>
        <end position="36"/>
    </location>
</feature>
<evidence type="ECO:0000256" key="1">
    <source>
        <dbReference type="SAM" id="Phobius"/>
    </source>
</evidence>
<keyword evidence="1" id="KW-1133">Transmembrane helix</keyword>
<feature type="domain" description="DUF6533" evidence="2">
    <location>
        <begin position="22"/>
        <end position="66"/>
    </location>
</feature>
<organism evidence="3 4">
    <name type="scientific">Auricularia subglabra (strain TFB-10046 / SS5)</name>
    <name type="common">White-rot fungus</name>
    <name type="synonym">Auricularia delicata (strain TFB10046)</name>
    <dbReference type="NCBI Taxonomy" id="717982"/>
    <lineage>
        <taxon>Eukaryota</taxon>
        <taxon>Fungi</taxon>
        <taxon>Dikarya</taxon>
        <taxon>Basidiomycota</taxon>
        <taxon>Agaricomycotina</taxon>
        <taxon>Agaricomycetes</taxon>
        <taxon>Auriculariales</taxon>
        <taxon>Auriculariaceae</taxon>
        <taxon>Auricularia</taxon>
    </lineage>
</organism>
<keyword evidence="1" id="KW-0472">Membrane</keyword>
<feature type="transmembrane region" description="Helical" evidence="1">
    <location>
        <begin position="95"/>
        <end position="112"/>
    </location>
</feature>
<reference evidence="4" key="1">
    <citation type="journal article" date="2012" name="Science">
        <title>The Paleozoic origin of enzymatic lignin decomposition reconstructed from 31 fungal genomes.</title>
        <authorList>
            <person name="Floudas D."/>
            <person name="Binder M."/>
            <person name="Riley R."/>
            <person name="Barry K."/>
            <person name="Blanchette R.A."/>
            <person name="Henrissat B."/>
            <person name="Martinez A.T."/>
            <person name="Otillar R."/>
            <person name="Spatafora J.W."/>
            <person name="Yadav J.S."/>
            <person name="Aerts A."/>
            <person name="Benoit I."/>
            <person name="Boyd A."/>
            <person name="Carlson A."/>
            <person name="Copeland A."/>
            <person name="Coutinho P.M."/>
            <person name="de Vries R.P."/>
            <person name="Ferreira P."/>
            <person name="Findley K."/>
            <person name="Foster B."/>
            <person name="Gaskell J."/>
            <person name="Glotzer D."/>
            <person name="Gorecki P."/>
            <person name="Heitman J."/>
            <person name="Hesse C."/>
            <person name="Hori C."/>
            <person name="Igarashi K."/>
            <person name="Jurgens J.A."/>
            <person name="Kallen N."/>
            <person name="Kersten P."/>
            <person name="Kohler A."/>
            <person name="Kuees U."/>
            <person name="Kumar T.K.A."/>
            <person name="Kuo A."/>
            <person name="LaButti K."/>
            <person name="Larrondo L.F."/>
            <person name="Lindquist E."/>
            <person name="Ling A."/>
            <person name="Lombard V."/>
            <person name="Lucas S."/>
            <person name="Lundell T."/>
            <person name="Martin R."/>
            <person name="McLaughlin D.J."/>
            <person name="Morgenstern I."/>
            <person name="Morin E."/>
            <person name="Murat C."/>
            <person name="Nagy L.G."/>
            <person name="Nolan M."/>
            <person name="Ohm R.A."/>
            <person name="Patyshakuliyeva A."/>
            <person name="Rokas A."/>
            <person name="Ruiz-Duenas F.J."/>
            <person name="Sabat G."/>
            <person name="Salamov A."/>
            <person name="Samejima M."/>
            <person name="Schmutz J."/>
            <person name="Slot J.C."/>
            <person name="St John F."/>
            <person name="Stenlid J."/>
            <person name="Sun H."/>
            <person name="Sun S."/>
            <person name="Syed K."/>
            <person name="Tsang A."/>
            <person name="Wiebenga A."/>
            <person name="Young D."/>
            <person name="Pisabarro A."/>
            <person name="Eastwood D.C."/>
            <person name="Martin F."/>
            <person name="Cullen D."/>
            <person name="Grigoriev I.V."/>
            <person name="Hibbett D.S."/>
        </authorList>
    </citation>
    <scope>NUCLEOTIDE SEQUENCE [LARGE SCALE GENOMIC DNA]</scope>
    <source>
        <strain evidence="4">TFB10046</strain>
    </source>
</reference>
<dbReference type="OrthoDB" id="3349377at2759"/>
<accession>J0WYD1</accession>
<protein>
    <recommendedName>
        <fullName evidence="2">DUF6533 domain-containing protein</fullName>
    </recommendedName>
</protein>
<feature type="transmembrane region" description="Helical" evidence="1">
    <location>
        <begin position="170"/>
        <end position="195"/>
    </location>
</feature>
<evidence type="ECO:0000313" key="3">
    <source>
        <dbReference type="EMBL" id="EJD40929.1"/>
    </source>
</evidence>
<dbReference type="Pfam" id="PF20151">
    <property type="entry name" value="DUF6533"/>
    <property type="match status" value="1"/>
</dbReference>
<dbReference type="KEGG" id="adl:AURDEDRAFT_186748"/>
<feature type="transmembrane region" description="Helical" evidence="1">
    <location>
        <begin position="241"/>
        <end position="262"/>
    </location>
</feature>
<keyword evidence="1" id="KW-0812">Transmembrane</keyword>
<feature type="transmembrane region" description="Helical" evidence="1">
    <location>
        <begin position="56"/>
        <end position="75"/>
    </location>
</feature>